<comment type="similarity">
    <text evidence="1">Belongs to the FMC1 family.</text>
</comment>
<accession>A0A6P8I989</accession>
<dbReference type="GeneID" id="116299304"/>
<feature type="region of interest" description="Disordered" evidence="3">
    <location>
        <begin position="81"/>
        <end position="108"/>
    </location>
</feature>
<gene>
    <name evidence="5" type="primary">LOC116299304</name>
</gene>
<dbReference type="PANTHER" id="PTHR31716:SF1">
    <property type="entry name" value="PROTEIN FMC1 HOMOLOG"/>
    <property type="match status" value="1"/>
</dbReference>
<evidence type="ECO:0000256" key="3">
    <source>
        <dbReference type="SAM" id="MobiDB-lite"/>
    </source>
</evidence>
<evidence type="ECO:0000256" key="1">
    <source>
        <dbReference type="ARBA" id="ARBA00009058"/>
    </source>
</evidence>
<evidence type="ECO:0000313" key="4">
    <source>
        <dbReference type="Proteomes" id="UP000515163"/>
    </source>
</evidence>
<reference evidence="5" key="1">
    <citation type="submission" date="2025-08" db="UniProtKB">
        <authorList>
            <consortium name="RefSeq"/>
        </authorList>
    </citation>
    <scope>IDENTIFICATION</scope>
    <source>
        <tissue evidence="5">Tentacle</tissue>
    </source>
</reference>
<dbReference type="Proteomes" id="UP000515163">
    <property type="component" value="Unplaced"/>
</dbReference>
<dbReference type="PANTHER" id="PTHR31716">
    <property type="entry name" value="PROTEIN FMC1 HOMOLOG"/>
    <property type="match status" value="1"/>
</dbReference>
<name>A0A6P8I989_ACTTE</name>
<dbReference type="AlphaFoldDB" id="A0A6P8I989"/>
<organism evidence="4 5">
    <name type="scientific">Actinia tenebrosa</name>
    <name type="common">Australian red waratah sea anemone</name>
    <dbReference type="NCBI Taxonomy" id="6105"/>
    <lineage>
        <taxon>Eukaryota</taxon>
        <taxon>Metazoa</taxon>
        <taxon>Cnidaria</taxon>
        <taxon>Anthozoa</taxon>
        <taxon>Hexacorallia</taxon>
        <taxon>Actiniaria</taxon>
        <taxon>Actiniidae</taxon>
        <taxon>Actinia</taxon>
    </lineage>
</organism>
<evidence type="ECO:0000313" key="5">
    <source>
        <dbReference type="RefSeq" id="XP_031563801.1"/>
    </source>
</evidence>
<dbReference type="FunCoup" id="A0A6P8I989">
    <property type="interactions" value="694"/>
</dbReference>
<dbReference type="RefSeq" id="XP_031563801.1">
    <property type="nucleotide sequence ID" value="XM_031707941.1"/>
</dbReference>
<dbReference type="GO" id="GO:0005739">
    <property type="term" value="C:mitochondrion"/>
    <property type="evidence" value="ECO:0007669"/>
    <property type="project" value="TreeGrafter"/>
</dbReference>
<dbReference type="OrthoDB" id="551431at2759"/>
<keyword evidence="4" id="KW-1185">Reference proteome</keyword>
<proteinExistence type="inferred from homology"/>
<evidence type="ECO:0000256" key="2">
    <source>
        <dbReference type="ARBA" id="ARBA00013846"/>
    </source>
</evidence>
<dbReference type="Pfam" id="PF13233">
    <property type="entry name" value="Complex1_LYR_2"/>
    <property type="match status" value="1"/>
</dbReference>
<dbReference type="InterPro" id="IPR037667">
    <property type="entry name" value="FMC1_homologue"/>
</dbReference>
<dbReference type="InParanoid" id="A0A6P8I989"/>
<protein>
    <recommendedName>
        <fullName evidence="2">Protein FMC1 homolog</fullName>
    </recommendedName>
</protein>
<feature type="compositionally biased region" description="Basic and acidic residues" evidence="3">
    <location>
        <begin position="82"/>
        <end position="108"/>
    </location>
</feature>
<sequence length="108" mass="12665">MAAEVKLRTLRGILRELRLLSHPKSPTRQLFGYSFLLSEYRRMRTADQSTIHLMNRNAENYLSLLKSERIKEELYQFYKGGGESKSEAAARRVGYEMPKRHDDDDVKT</sequence>
<dbReference type="KEGG" id="aten:116299304"/>